<name>A0AAD5V3I6_9APHY</name>
<gene>
    <name evidence="2" type="ORF">NLI96_g6102</name>
</gene>
<protein>
    <submittedName>
        <fullName evidence="2">Uncharacterized protein</fullName>
    </submittedName>
</protein>
<sequence length="341" mass="37993">MEQQPKGEQNIDIDDTHDSVNPHPDGLSGFHGRVREDPHPDIDGLTQWPKSGLTEGYLDGFTTVIMRPPRGLKVPGLPYPIPDHDEPPPQGSNSSIHFPDGPEATHCYWGLPSVPIFLARSAINSTWEEPCGPEAYSKIKEIRPMQKHALHDVWEGNLAFKIHDVLDLHGVQWTSTDIACFGWKDDDPLHGRKKSPSFLVLWIGVMEPEGFNGLNAEQKAEYVRGVAQVIPECLKLLRQYGIDDVDVEIRHSTVALCGQLQAPLPSDPVPDERHPFTTAIGHTICSKDNMKSHGTGGFFVTAKGDPHRLLLVTARHVVFPEEDNRYFESIDASQSRHDVVL</sequence>
<evidence type="ECO:0000313" key="2">
    <source>
        <dbReference type="EMBL" id="KAJ3483742.1"/>
    </source>
</evidence>
<evidence type="ECO:0000256" key="1">
    <source>
        <dbReference type="SAM" id="MobiDB-lite"/>
    </source>
</evidence>
<comment type="caution">
    <text evidence="2">The sequence shown here is derived from an EMBL/GenBank/DDBJ whole genome shotgun (WGS) entry which is preliminary data.</text>
</comment>
<evidence type="ECO:0000313" key="3">
    <source>
        <dbReference type="Proteomes" id="UP001212997"/>
    </source>
</evidence>
<dbReference type="Proteomes" id="UP001212997">
    <property type="component" value="Unassembled WGS sequence"/>
</dbReference>
<feature type="region of interest" description="Disordered" evidence="1">
    <location>
        <begin position="1"/>
        <end position="48"/>
    </location>
</feature>
<proteinExistence type="predicted"/>
<dbReference type="AlphaFoldDB" id="A0AAD5V3I6"/>
<dbReference type="EMBL" id="JANAWD010000216">
    <property type="protein sequence ID" value="KAJ3483742.1"/>
    <property type="molecule type" value="Genomic_DNA"/>
</dbReference>
<organism evidence="2 3">
    <name type="scientific">Meripilus lineatus</name>
    <dbReference type="NCBI Taxonomy" id="2056292"/>
    <lineage>
        <taxon>Eukaryota</taxon>
        <taxon>Fungi</taxon>
        <taxon>Dikarya</taxon>
        <taxon>Basidiomycota</taxon>
        <taxon>Agaricomycotina</taxon>
        <taxon>Agaricomycetes</taxon>
        <taxon>Polyporales</taxon>
        <taxon>Meripilaceae</taxon>
        <taxon>Meripilus</taxon>
    </lineage>
</organism>
<reference evidence="2" key="1">
    <citation type="submission" date="2022-07" db="EMBL/GenBank/DDBJ databases">
        <title>Genome Sequence of Physisporinus lineatus.</title>
        <authorList>
            <person name="Buettner E."/>
        </authorList>
    </citation>
    <scope>NUCLEOTIDE SEQUENCE</scope>
    <source>
        <strain evidence="2">VT162</strain>
    </source>
</reference>
<accession>A0AAD5V3I6</accession>
<feature type="compositionally biased region" description="Basic and acidic residues" evidence="1">
    <location>
        <begin position="33"/>
        <end position="42"/>
    </location>
</feature>
<keyword evidence="3" id="KW-1185">Reference proteome</keyword>